<dbReference type="GO" id="GO:0016757">
    <property type="term" value="F:glycosyltransferase activity"/>
    <property type="evidence" value="ECO:0007669"/>
    <property type="project" value="UniProtKB-KW"/>
</dbReference>
<keyword evidence="11" id="KW-0328">Glycosyltransferase</keyword>
<keyword evidence="6 7" id="KW-0662">Pyridine nucleotide biosynthesis</keyword>
<dbReference type="KEGG" id="fpp:FPB0191_01858"/>
<accession>A0A0A7S2D5</accession>
<dbReference type="GO" id="GO:0034355">
    <property type="term" value="P:NAD+ biosynthetic process via the salvage pathway"/>
    <property type="evidence" value="ECO:0007669"/>
    <property type="project" value="TreeGrafter"/>
</dbReference>
<feature type="domain" description="Nicotinate/nicotinamide phosphoribosyltransferase" evidence="9">
    <location>
        <begin position="166"/>
        <end position="397"/>
    </location>
</feature>
<evidence type="ECO:0000313" key="12">
    <source>
        <dbReference type="Proteomes" id="UP000030901"/>
    </source>
</evidence>
<dbReference type="OrthoDB" id="9771406at2"/>
<gene>
    <name evidence="7" type="primary">pncB</name>
    <name evidence="11" type="ORF">FPB0191_01858</name>
</gene>
<evidence type="ECO:0000256" key="3">
    <source>
        <dbReference type="ARBA" id="ARBA00013236"/>
    </source>
</evidence>
<organism evidence="11 12">
    <name type="scientific">Frischella perrara</name>
    <dbReference type="NCBI Taxonomy" id="1267021"/>
    <lineage>
        <taxon>Bacteria</taxon>
        <taxon>Pseudomonadati</taxon>
        <taxon>Pseudomonadota</taxon>
        <taxon>Gammaproteobacteria</taxon>
        <taxon>Orbales</taxon>
        <taxon>Orbaceae</taxon>
        <taxon>Frischella</taxon>
    </lineage>
</organism>
<evidence type="ECO:0000256" key="4">
    <source>
        <dbReference type="ARBA" id="ARBA00022553"/>
    </source>
</evidence>
<feature type="domain" description="Nicotinate phosphoribosyltransferase N-terminal" evidence="10">
    <location>
        <begin position="10"/>
        <end position="127"/>
    </location>
</feature>
<dbReference type="GO" id="GO:0004516">
    <property type="term" value="F:nicotinate phosphoribosyltransferase activity"/>
    <property type="evidence" value="ECO:0007669"/>
    <property type="project" value="UniProtKB-UniRule"/>
</dbReference>
<dbReference type="Pfam" id="PF04095">
    <property type="entry name" value="NAPRTase"/>
    <property type="match status" value="1"/>
</dbReference>
<keyword evidence="11" id="KW-0808">Transferase</keyword>
<comment type="similarity">
    <text evidence="2 7 8">Belongs to the NAPRTase family.</text>
</comment>
<dbReference type="HAMAP" id="MF_00570">
    <property type="entry name" value="NAPRTase"/>
    <property type="match status" value="1"/>
</dbReference>
<dbReference type="NCBIfam" id="NF003704">
    <property type="entry name" value="PRK05321.1"/>
    <property type="match status" value="1"/>
</dbReference>
<keyword evidence="12" id="KW-1185">Reference proteome</keyword>
<reference evidence="11 12" key="1">
    <citation type="journal article" date="2014" name="Appl. Environ. Microbiol.">
        <title>Gut symbionts from distinct hosts exhibit genotoxic activity via divergent colibactin biosynthetic pathways.</title>
        <authorList>
            <person name="Engel P."/>
            <person name="Vizcaino M.I."/>
            <person name="Crawford J.M."/>
        </authorList>
    </citation>
    <scope>NUCLEOTIDE SEQUENCE [LARGE SCALE GENOMIC DNA]</scope>
    <source>
        <strain evidence="11 12">PEB0191</strain>
    </source>
</reference>
<keyword evidence="5 7" id="KW-0436">Ligase</keyword>
<proteinExistence type="inferred from homology"/>
<feature type="modified residue" description="Phosphohistidine; by autocatalysis" evidence="7">
    <location>
        <position position="218"/>
    </location>
</feature>
<dbReference type="PIRSF" id="PIRSF000484">
    <property type="entry name" value="NAPRT"/>
    <property type="match status" value="1"/>
</dbReference>
<evidence type="ECO:0000256" key="1">
    <source>
        <dbReference type="ARBA" id="ARBA00004952"/>
    </source>
</evidence>
<comment type="pathway">
    <text evidence="1 7 8">Cofactor biosynthesis; NAD(+) biosynthesis; nicotinate D-ribonucleotide from nicotinate: step 1/1.</text>
</comment>
<evidence type="ECO:0000256" key="8">
    <source>
        <dbReference type="RuleBase" id="RU003838"/>
    </source>
</evidence>
<dbReference type="EC" id="6.3.4.21" evidence="3 7"/>
<dbReference type="GO" id="GO:0005829">
    <property type="term" value="C:cytosol"/>
    <property type="evidence" value="ECO:0007669"/>
    <property type="project" value="TreeGrafter"/>
</dbReference>
<dbReference type="RefSeq" id="WP_039105540.1">
    <property type="nucleotide sequence ID" value="NZ_CP009056.1"/>
</dbReference>
<dbReference type="Pfam" id="PF17767">
    <property type="entry name" value="NAPRTase_N"/>
    <property type="match status" value="1"/>
</dbReference>
<dbReference type="InterPro" id="IPR041525">
    <property type="entry name" value="N/Namide_PRibTrfase"/>
</dbReference>
<evidence type="ECO:0000256" key="6">
    <source>
        <dbReference type="ARBA" id="ARBA00022642"/>
    </source>
</evidence>
<protein>
    <recommendedName>
        <fullName evidence="3 7">Nicotinate phosphoribosyltransferase</fullName>
        <shortName evidence="7">NAPRTase</shortName>
        <ecNumber evidence="3 7">6.3.4.21</ecNumber>
    </recommendedName>
</protein>
<dbReference type="Gene3D" id="3.20.140.10">
    <property type="entry name" value="nicotinate phosphoribosyltransferase"/>
    <property type="match status" value="1"/>
</dbReference>
<dbReference type="InterPro" id="IPR040727">
    <property type="entry name" value="NAPRTase_N"/>
</dbReference>
<dbReference type="InterPro" id="IPR006406">
    <property type="entry name" value="Nic_PRibTrfase"/>
</dbReference>
<keyword evidence="4 7" id="KW-0597">Phosphoprotein</keyword>
<evidence type="ECO:0000256" key="7">
    <source>
        <dbReference type="HAMAP-Rule" id="MF_00570"/>
    </source>
</evidence>
<dbReference type="SUPFAM" id="SSF54675">
    <property type="entry name" value="Nicotinate/Quinolinate PRTase N-terminal domain-like"/>
    <property type="match status" value="1"/>
</dbReference>
<comment type="function">
    <text evidence="7 8">Catalyzes the synthesis of beta-nicotinate D-ribonucleotide from nicotinate and 5-phospho-D-ribose 1-phosphate at the expense of ATP.</text>
</comment>
<dbReference type="NCBIfam" id="TIGR01514">
    <property type="entry name" value="NAPRTase"/>
    <property type="match status" value="1"/>
</dbReference>
<comment type="PTM">
    <text evidence="7 8">Transiently phosphorylated on a His residue during the reaction cycle. Phosphorylation strongly increases the affinity for substrates and increases the rate of nicotinate D-ribonucleotide production. Dephosphorylation regenerates the low-affinity form of the enzyme, leading to product release.</text>
</comment>
<dbReference type="EMBL" id="CP009056">
    <property type="protein sequence ID" value="AJA45674.1"/>
    <property type="molecule type" value="Genomic_DNA"/>
</dbReference>
<dbReference type="Proteomes" id="UP000030901">
    <property type="component" value="Chromosome"/>
</dbReference>
<dbReference type="SUPFAM" id="SSF51690">
    <property type="entry name" value="Nicotinate/Quinolinate PRTase C-terminal domain-like"/>
    <property type="match status" value="1"/>
</dbReference>
<sequence length="400" mass="46453">MQSPILTSLLDTDAYKLHMQQAVFHHYPDITVAAEFRCRNNEKLGIYVDAIKYQIGLMEKLFLTENEFNYLNQTGYFKHDYLMWLKNWRFDHNLVTIRDDNGELYIRIEGKWLDVILWEVPLLAVISEIAHRDRTPDVGIEQAITHLKDKLASFNHKTASFDMSQFLLMDFGTRRRYSFKVQEAVVCYLKDHFPDFNSTSNYLLAFKYGLKPVGTQAHEWFQAHQRLTDNLSDCQRKALHVWLEEYPHDLDIALTDCITMDAFLKDFDKELATRYQGLRHDSGDPIEWGEKAIAHYQRMGIDPKTKILVFSDSLNFDKAIKIYQHFYNRVKLSFGMGGHLACDIPAKKDSNTKALNIVIKLVECNGQSVAKLSDSPGKTISQDTNFIEELKRTFDVTGNI</sequence>
<dbReference type="InterPro" id="IPR007229">
    <property type="entry name" value="Nic_PRibTrfase-Fam"/>
</dbReference>
<dbReference type="STRING" id="1267021.FPB0191_01858"/>
<evidence type="ECO:0000256" key="5">
    <source>
        <dbReference type="ARBA" id="ARBA00022598"/>
    </source>
</evidence>
<dbReference type="UniPathway" id="UPA00253">
    <property type="reaction ID" value="UER00457"/>
</dbReference>
<dbReference type="HOGENOM" id="CLU_030991_1_0_6"/>
<dbReference type="PANTHER" id="PTHR11098:SF1">
    <property type="entry name" value="NICOTINATE PHOSPHORIBOSYLTRANSFERASE"/>
    <property type="match status" value="1"/>
</dbReference>
<dbReference type="AlphaFoldDB" id="A0A0A7S2D5"/>
<name>A0A0A7S2D5_FRIPE</name>
<dbReference type="InterPro" id="IPR036068">
    <property type="entry name" value="Nicotinate_pribotase-like_C"/>
</dbReference>
<evidence type="ECO:0000259" key="10">
    <source>
        <dbReference type="Pfam" id="PF17767"/>
    </source>
</evidence>
<evidence type="ECO:0000259" key="9">
    <source>
        <dbReference type="Pfam" id="PF04095"/>
    </source>
</evidence>
<dbReference type="PANTHER" id="PTHR11098">
    <property type="entry name" value="NICOTINATE PHOSPHORIBOSYLTRANSFERASE"/>
    <property type="match status" value="1"/>
</dbReference>
<evidence type="ECO:0000256" key="2">
    <source>
        <dbReference type="ARBA" id="ARBA00010897"/>
    </source>
</evidence>
<comment type="catalytic activity">
    <reaction evidence="7 8">
        <text>5-phospho-alpha-D-ribose 1-diphosphate + nicotinate + ATP + H2O = nicotinate beta-D-ribonucleotide + ADP + phosphate + diphosphate</text>
        <dbReference type="Rhea" id="RHEA:36163"/>
        <dbReference type="ChEBI" id="CHEBI:15377"/>
        <dbReference type="ChEBI" id="CHEBI:30616"/>
        <dbReference type="ChEBI" id="CHEBI:32544"/>
        <dbReference type="ChEBI" id="CHEBI:33019"/>
        <dbReference type="ChEBI" id="CHEBI:43474"/>
        <dbReference type="ChEBI" id="CHEBI:57502"/>
        <dbReference type="ChEBI" id="CHEBI:58017"/>
        <dbReference type="ChEBI" id="CHEBI:456216"/>
        <dbReference type="EC" id="6.3.4.21"/>
    </reaction>
</comment>
<evidence type="ECO:0000313" key="11">
    <source>
        <dbReference type="EMBL" id="AJA45674.1"/>
    </source>
</evidence>